<evidence type="ECO:0000256" key="1">
    <source>
        <dbReference type="SAM" id="MobiDB-lite"/>
    </source>
</evidence>
<evidence type="ECO:0000313" key="3">
    <source>
        <dbReference type="Proteomes" id="UP001183176"/>
    </source>
</evidence>
<organism evidence="2 3">
    <name type="scientific">Jatrophihabitans lederbergiae</name>
    <dbReference type="NCBI Taxonomy" id="3075547"/>
    <lineage>
        <taxon>Bacteria</taxon>
        <taxon>Bacillati</taxon>
        <taxon>Actinomycetota</taxon>
        <taxon>Actinomycetes</taxon>
        <taxon>Jatrophihabitantales</taxon>
        <taxon>Jatrophihabitantaceae</taxon>
        <taxon>Jatrophihabitans</taxon>
    </lineage>
</organism>
<name>A0ABU2JGI2_9ACTN</name>
<dbReference type="Proteomes" id="UP001183176">
    <property type="component" value="Unassembled WGS sequence"/>
</dbReference>
<reference evidence="3" key="1">
    <citation type="submission" date="2023-07" db="EMBL/GenBank/DDBJ databases">
        <title>30 novel species of actinomycetes from the DSMZ collection.</title>
        <authorList>
            <person name="Nouioui I."/>
        </authorList>
    </citation>
    <scope>NUCLEOTIDE SEQUENCE [LARGE SCALE GENOMIC DNA]</scope>
    <source>
        <strain evidence="3">DSM 44399</strain>
    </source>
</reference>
<feature type="compositionally biased region" description="Basic and acidic residues" evidence="1">
    <location>
        <begin position="28"/>
        <end position="40"/>
    </location>
</feature>
<dbReference type="RefSeq" id="WP_311424977.1">
    <property type="nucleotide sequence ID" value="NZ_JAVREH010000055.1"/>
</dbReference>
<sequence>MIIEIVQFNSAFGVSDEQRGRRRPGLLRRSDPSDMADHLRPIPALAPGDTTKTGGSITGLILDSGEKNTMCSW</sequence>
<comment type="caution">
    <text evidence="2">The sequence shown here is derived from an EMBL/GenBank/DDBJ whole genome shotgun (WGS) entry which is preliminary data.</text>
</comment>
<gene>
    <name evidence="2" type="ORF">RM423_20880</name>
</gene>
<feature type="region of interest" description="Disordered" evidence="1">
    <location>
        <begin position="16"/>
        <end position="56"/>
    </location>
</feature>
<accession>A0ABU2JGI2</accession>
<proteinExistence type="predicted"/>
<evidence type="ECO:0000313" key="2">
    <source>
        <dbReference type="EMBL" id="MDT0263833.1"/>
    </source>
</evidence>
<protein>
    <submittedName>
        <fullName evidence="2">Uncharacterized protein</fullName>
    </submittedName>
</protein>
<keyword evidence="3" id="KW-1185">Reference proteome</keyword>
<dbReference type="EMBL" id="JAVREH010000055">
    <property type="protein sequence ID" value="MDT0263833.1"/>
    <property type="molecule type" value="Genomic_DNA"/>
</dbReference>